<reference evidence="2" key="1">
    <citation type="submission" date="2022-12" db="EMBL/GenBank/DDBJ databases">
        <title>New Phytohabitans aurantiacus sp. RD004123 nov., an actinomycete isolated from soil.</title>
        <authorList>
            <person name="Triningsih D.W."/>
            <person name="Harunari E."/>
            <person name="Igarashi Y."/>
        </authorList>
    </citation>
    <scope>NUCLEOTIDE SEQUENCE</scope>
    <source>
        <strain evidence="2">RD004123</strain>
    </source>
</reference>
<proteinExistence type="predicted"/>
<feature type="region of interest" description="Disordered" evidence="1">
    <location>
        <begin position="1"/>
        <end position="25"/>
    </location>
</feature>
<organism evidence="2 3">
    <name type="scientific">Phytohabitans aurantiacus</name>
    <dbReference type="NCBI Taxonomy" id="3016789"/>
    <lineage>
        <taxon>Bacteria</taxon>
        <taxon>Bacillati</taxon>
        <taxon>Actinomycetota</taxon>
        <taxon>Actinomycetes</taxon>
        <taxon>Micromonosporales</taxon>
        <taxon>Micromonosporaceae</taxon>
    </lineage>
</organism>
<comment type="caution">
    <text evidence="2">The sequence shown here is derived from an EMBL/GenBank/DDBJ whole genome shotgun (WGS) entry which is preliminary data.</text>
</comment>
<evidence type="ECO:0000313" key="3">
    <source>
        <dbReference type="Proteomes" id="UP001144280"/>
    </source>
</evidence>
<feature type="compositionally biased region" description="Basic and acidic residues" evidence="1">
    <location>
        <begin position="1"/>
        <end position="17"/>
    </location>
</feature>
<evidence type="ECO:0000256" key="1">
    <source>
        <dbReference type="SAM" id="MobiDB-lite"/>
    </source>
</evidence>
<name>A0ABQ5QY83_9ACTN</name>
<keyword evidence="3" id="KW-1185">Reference proteome</keyword>
<accession>A0ABQ5QY83</accession>
<dbReference type="Proteomes" id="UP001144280">
    <property type="component" value="Unassembled WGS sequence"/>
</dbReference>
<sequence>MAARDPVVDGDMHHGGDEGATAPATSCLTVDSARPDARLSTLGVSLRLAIRPVNISVKSCRISARYRYRRPA</sequence>
<evidence type="ECO:0000313" key="2">
    <source>
        <dbReference type="EMBL" id="GLH98601.1"/>
    </source>
</evidence>
<dbReference type="EMBL" id="BSDI01000017">
    <property type="protein sequence ID" value="GLH98601.1"/>
    <property type="molecule type" value="Genomic_DNA"/>
</dbReference>
<gene>
    <name evidence="2" type="ORF">Pa4123_38760</name>
</gene>
<protein>
    <submittedName>
        <fullName evidence="2">Uncharacterized protein</fullName>
    </submittedName>
</protein>